<dbReference type="InterPro" id="IPR015943">
    <property type="entry name" value="WD40/YVTN_repeat-like_dom_sf"/>
</dbReference>
<dbReference type="SMART" id="SM00564">
    <property type="entry name" value="PQQ"/>
    <property type="match status" value="3"/>
</dbReference>
<protein>
    <submittedName>
        <fullName evidence="1">Toxin</fullName>
    </submittedName>
</protein>
<gene>
    <name evidence="1" type="ORF">SMSRO_SF021610</name>
</gene>
<dbReference type="Gene3D" id="2.130.10.10">
    <property type="entry name" value="YVTN repeat-like/Quinoprotein amine dehydrogenase"/>
    <property type="match status" value="1"/>
</dbReference>
<dbReference type="SUPFAM" id="SSF56973">
    <property type="entry name" value="Aerolisin/ETX pore-forming domain"/>
    <property type="match status" value="2"/>
</dbReference>
<dbReference type="SUPFAM" id="SSF50998">
    <property type="entry name" value="Quinoprotein alcohol dehydrogenase-like"/>
    <property type="match status" value="1"/>
</dbReference>
<dbReference type="InterPro" id="IPR018391">
    <property type="entry name" value="PQQ_b-propeller_rpt"/>
</dbReference>
<evidence type="ECO:0000313" key="2">
    <source>
        <dbReference type="Proteomes" id="UP000031565"/>
    </source>
</evidence>
<name>A0A2P6FFL8_9MOLU</name>
<accession>A0A2P6FFL8</accession>
<keyword evidence="2" id="KW-1185">Reference proteome</keyword>
<proteinExistence type="predicted"/>
<dbReference type="EMBL" id="JTLV02000001">
    <property type="protein sequence ID" value="PQM32257.1"/>
    <property type="molecule type" value="Genomic_DNA"/>
</dbReference>
<dbReference type="RefSeq" id="WP_040094250.1">
    <property type="nucleotide sequence ID" value="NZ_CM020866.1"/>
</dbReference>
<dbReference type="InterPro" id="IPR011047">
    <property type="entry name" value="Quinoprotein_ADH-like_sf"/>
</dbReference>
<evidence type="ECO:0000313" key="1">
    <source>
        <dbReference type="EMBL" id="PQM32257.1"/>
    </source>
</evidence>
<dbReference type="AlphaFoldDB" id="A0A2P6FFL8"/>
<dbReference type="Proteomes" id="UP000031565">
    <property type="component" value="Unassembled WGS sequence"/>
</dbReference>
<reference evidence="1 2" key="1">
    <citation type="journal article" date="2015" name="MBio">
        <title>Genome sequence of the Drosophila melanogaster male-killing Spiroplasma strain MSRO endosymbiont.</title>
        <authorList>
            <person name="Paredes J.C."/>
            <person name="Herren J.K."/>
            <person name="Schupfer F."/>
            <person name="Marin R."/>
            <person name="Claverol S."/>
            <person name="Kuo C.H."/>
            <person name="Lemaitre B."/>
            <person name="Beven L."/>
        </authorList>
    </citation>
    <scope>NUCLEOTIDE SEQUENCE [LARGE SCALE GENOMIC DNA]</scope>
    <source>
        <strain evidence="1 2">MSRO</strain>
    </source>
</reference>
<comment type="caution">
    <text evidence="1">The sequence shown here is derived from an EMBL/GenBank/DDBJ whole genome shotgun (WGS) entry which is preliminary data.</text>
</comment>
<dbReference type="STRING" id="2138.SMSRO_v1c19580"/>
<dbReference type="OrthoDB" id="7012117at2"/>
<dbReference type="Gene3D" id="2.170.15.10">
    <property type="entry name" value="Proaerolysin, chain A, domain 3"/>
    <property type="match status" value="1"/>
</dbReference>
<organism evidence="1 2">
    <name type="scientific">Spiroplasma poulsonii</name>
    <dbReference type="NCBI Taxonomy" id="2138"/>
    <lineage>
        <taxon>Bacteria</taxon>
        <taxon>Bacillati</taxon>
        <taxon>Mycoplasmatota</taxon>
        <taxon>Mollicutes</taxon>
        <taxon>Entomoplasmatales</taxon>
        <taxon>Spiroplasmataceae</taxon>
        <taxon>Spiroplasma</taxon>
    </lineage>
</organism>
<sequence>MLNNKIYFGSDDGNFYEYDPLTNQQKVVITTDAFVESSGVVLNNKVYFGSGDHNVYEYDPLTNQQKVVITTNNFVKSSGVVLNNKVYFGSDDGNVYEYNPLTNQQKVVITTNAFVDSSGVVLNNKVYFGSGDHKVYECLPLELYDYNIINMEKIVKLGIYVIQLKQNSNFNIENISNINLEGLTVSDISLKQKENGYKAFIKNEKLENVCQNISATFTNNSNIEQTQSTASCSEKIVETNTFQKLNGFSKTETKSDSTTTGTSNSKADKKAWSWNWNAKVGVKTKAKVGLPLVAEGEVELSGEIGGGETRGEDTTYTNSENEGKTLTFNVGDISNSADTQIHTNTKDITITIPSQPVKIPPHNTYSIDVKSNKEITEFTLSLNQKIYGKISATIIEENYNKLIDISIKDIMSALQENNLLTEKITINNNDSSVNFVYDVKITKEAIKIQTIIE</sequence>